<dbReference type="AlphaFoldDB" id="A0A371FPW8"/>
<dbReference type="PANTHER" id="PTHR32166:SF74">
    <property type="entry name" value="OS05G0256350 PROTEIN"/>
    <property type="match status" value="1"/>
</dbReference>
<keyword evidence="3" id="KW-1185">Reference proteome</keyword>
<dbReference type="Proteomes" id="UP000257109">
    <property type="component" value="Unassembled WGS sequence"/>
</dbReference>
<evidence type="ECO:0000313" key="2">
    <source>
        <dbReference type="EMBL" id="RDX80346.1"/>
    </source>
</evidence>
<reference evidence="2" key="1">
    <citation type="submission" date="2018-05" db="EMBL/GenBank/DDBJ databases">
        <title>Draft genome of Mucuna pruriens seed.</title>
        <authorList>
            <person name="Nnadi N.E."/>
            <person name="Vos R."/>
            <person name="Hasami M.H."/>
            <person name="Devisetty U.K."/>
            <person name="Aguiy J.C."/>
        </authorList>
    </citation>
    <scope>NUCLEOTIDE SEQUENCE [LARGE SCALE GENOMIC DNA]</scope>
    <source>
        <strain evidence="2">JCA_2017</strain>
    </source>
</reference>
<accession>A0A371FPW8</accession>
<sequence length="178" mass="20850">MKTRDKVYQILNSFVEEIEEKNVIQVVTDNKSNYVMADKSLSKFIQATGIKLLWTPYIAYCLDFMLEDIGKITKVKKVIQKGIKLEGYIYNHSMALNTMRKFTNKFELVRYEVTRFVTTFLTLQRLHKQKVESRAAKDPKGKKATNIVLMPSFWNDVVYLLKTMSPIVRVLRLVDNEK</sequence>
<dbReference type="STRING" id="157652.A0A371FPW8"/>
<dbReference type="Pfam" id="PF04937">
    <property type="entry name" value="DUF659"/>
    <property type="match status" value="1"/>
</dbReference>
<name>A0A371FPW8_MUCPR</name>
<dbReference type="InterPro" id="IPR012337">
    <property type="entry name" value="RNaseH-like_sf"/>
</dbReference>
<protein>
    <recommendedName>
        <fullName evidence="1">DUF659 domain-containing protein</fullName>
    </recommendedName>
</protein>
<proteinExistence type="predicted"/>
<dbReference type="PANTHER" id="PTHR32166">
    <property type="entry name" value="OSJNBA0013A04.12 PROTEIN"/>
    <property type="match status" value="1"/>
</dbReference>
<feature type="non-terminal residue" evidence="2">
    <location>
        <position position="1"/>
    </location>
</feature>
<comment type="caution">
    <text evidence="2">The sequence shown here is derived from an EMBL/GenBank/DDBJ whole genome shotgun (WGS) entry which is preliminary data.</text>
</comment>
<dbReference type="OrthoDB" id="2442898at2759"/>
<organism evidence="2 3">
    <name type="scientific">Mucuna pruriens</name>
    <name type="common">Velvet bean</name>
    <name type="synonym">Dolichos pruriens</name>
    <dbReference type="NCBI Taxonomy" id="157652"/>
    <lineage>
        <taxon>Eukaryota</taxon>
        <taxon>Viridiplantae</taxon>
        <taxon>Streptophyta</taxon>
        <taxon>Embryophyta</taxon>
        <taxon>Tracheophyta</taxon>
        <taxon>Spermatophyta</taxon>
        <taxon>Magnoliopsida</taxon>
        <taxon>eudicotyledons</taxon>
        <taxon>Gunneridae</taxon>
        <taxon>Pentapetalae</taxon>
        <taxon>rosids</taxon>
        <taxon>fabids</taxon>
        <taxon>Fabales</taxon>
        <taxon>Fabaceae</taxon>
        <taxon>Papilionoideae</taxon>
        <taxon>50 kb inversion clade</taxon>
        <taxon>NPAAA clade</taxon>
        <taxon>indigoferoid/millettioid clade</taxon>
        <taxon>Phaseoleae</taxon>
        <taxon>Mucuna</taxon>
    </lineage>
</organism>
<evidence type="ECO:0000259" key="1">
    <source>
        <dbReference type="Pfam" id="PF04937"/>
    </source>
</evidence>
<dbReference type="SUPFAM" id="SSF53098">
    <property type="entry name" value="Ribonuclease H-like"/>
    <property type="match status" value="1"/>
</dbReference>
<dbReference type="EMBL" id="QJKJ01008248">
    <property type="protein sequence ID" value="RDX80346.1"/>
    <property type="molecule type" value="Genomic_DNA"/>
</dbReference>
<gene>
    <name evidence="2" type="ORF">CR513_39107</name>
</gene>
<evidence type="ECO:0000313" key="3">
    <source>
        <dbReference type="Proteomes" id="UP000257109"/>
    </source>
</evidence>
<feature type="domain" description="DUF659" evidence="1">
    <location>
        <begin position="2"/>
        <end position="81"/>
    </location>
</feature>
<dbReference type="InterPro" id="IPR007021">
    <property type="entry name" value="DUF659"/>
</dbReference>